<dbReference type="Pfam" id="PF16936">
    <property type="entry name" value="Holin_9"/>
    <property type="match status" value="1"/>
</dbReference>
<dbReference type="PROSITE" id="PS51257">
    <property type="entry name" value="PROKAR_LIPOPROTEIN"/>
    <property type="match status" value="1"/>
</dbReference>
<evidence type="ECO:0000313" key="1">
    <source>
        <dbReference type="EMBL" id="ORA69782.1"/>
    </source>
</evidence>
<protein>
    <submittedName>
        <fullName evidence="1">Uncharacterized protein</fullName>
    </submittedName>
</protein>
<reference evidence="1 2" key="1">
    <citation type="submission" date="2017-02" db="EMBL/GenBank/DDBJ databases">
        <title>The new phylogeny of genus Mycobacterium.</title>
        <authorList>
            <person name="Tortoli E."/>
            <person name="Trovato A."/>
            <person name="Cirillo D.M."/>
        </authorList>
    </citation>
    <scope>NUCLEOTIDE SEQUENCE [LARGE SCALE GENOMIC DNA]</scope>
    <source>
        <strain evidence="1 2">DSM 44471</strain>
    </source>
</reference>
<dbReference type="InterPro" id="IPR031614">
    <property type="entry name" value="Holin_9"/>
</dbReference>
<keyword evidence="2" id="KW-1185">Reference proteome</keyword>
<name>A0A1X0DC75_MYCHE</name>
<evidence type="ECO:0000313" key="2">
    <source>
        <dbReference type="Proteomes" id="UP000192566"/>
    </source>
</evidence>
<accession>A0A1X0DC75</accession>
<dbReference type="STRING" id="53376.BST25_20605"/>
<dbReference type="Proteomes" id="UP000192566">
    <property type="component" value="Unassembled WGS sequence"/>
</dbReference>
<dbReference type="RefSeq" id="WP_083076705.1">
    <property type="nucleotide sequence ID" value="NZ_AP022615.1"/>
</dbReference>
<organism evidence="1 2">
    <name type="scientific">Mycobacterium heidelbergense</name>
    <dbReference type="NCBI Taxonomy" id="53376"/>
    <lineage>
        <taxon>Bacteria</taxon>
        <taxon>Bacillati</taxon>
        <taxon>Actinomycetota</taxon>
        <taxon>Actinomycetes</taxon>
        <taxon>Mycobacteriales</taxon>
        <taxon>Mycobacteriaceae</taxon>
        <taxon>Mycobacterium</taxon>
        <taxon>Mycobacterium simiae complex</taxon>
    </lineage>
</organism>
<sequence>MIPLPRPWLLAGAMLIGCAAGLLAGVAFTVVVHARVRPDVVIALVVGIPTVTGLLTILFSGRRWVTVLGAFILSLAPGWFGVLVAIQVASGG</sequence>
<comment type="caution">
    <text evidence="1">The sequence shown here is derived from an EMBL/GenBank/DDBJ whole genome shotgun (WGS) entry which is preliminary data.</text>
</comment>
<dbReference type="AlphaFoldDB" id="A0A1X0DC75"/>
<gene>
    <name evidence="1" type="ORF">BST25_20605</name>
</gene>
<proteinExistence type="predicted"/>
<dbReference type="EMBL" id="MVHR01000043">
    <property type="protein sequence ID" value="ORA69782.1"/>
    <property type="molecule type" value="Genomic_DNA"/>
</dbReference>